<dbReference type="PROSITE" id="PS50889">
    <property type="entry name" value="S4"/>
    <property type="match status" value="1"/>
</dbReference>
<accession>A0A160PMK3</accession>
<reference evidence="2 3" key="1">
    <citation type="submission" date="2016-02" db="EMBL/GenBank/DDBJ databases">
        <title>Corynebacterium glutamicum N24 whole genome sequencing project.</title>
        <authorList>
            <person name="Matsutani M."/>
            <person name="Nangtapong N."/>
            <person name="Yakushi T."/>
            <person name="Matsushita K."/>
        </authorList>
    </citation>
    <scope>NUCLEOTIDE SEQUENCE [LARGE SCALE GENOMIC DNA]</scope>
    <source>
        <strain evidence="2 3">N24</strain>
    </source>
</reference>
<dbReference type="InterPro" id="IPR036986">
    <property type="entry name" value="S4_RNA-bd_sf"/>
</dbReference>
<organism evidence="2 3">
    <name type="scientific">Corynebacterium suranareeae</name>
    <dbReference type="NCBI Taxonomy" id="2506452"/>
    <lineage>
        <taxon>Bacteria</taxon>
        <taxon>Bacillati</taxon>
        <taxon>Actinomycetota</taxon>
        <taxon>Actinomycetes</taxon>
        <taxon>Mycobacteriales</taxon>
        <taxon>Corynebacteriaceae</taxon>
        <taxon>Corynebacterium</taxon>
    </lineage>
</organism>
<dbReference type="RefSeq" id="WP_096453643.1">
    <property type="nucleotide sequence ID" value="NZ_AP017369.1"/>
</dbReference>
<keyword evidence="3" id="KW-1185">Reference proteome</keyword>
<protein>
    <submittedName>
        <fullName evidence="2">Uncharacterized protein</fullName>
    </submittedName>
</protein>
<dbReference type="AlphaFoldDB" id="A0A160PMK3"/>
<sequence>MQPEEVHIKDETIKLGQFIKLANLVESGGAAKDAIANGDVTVNGEVDTRRGKTLRDGDVVCIGDACAQVLTGDDADDDYFDEATANDDFDPEKWRNM</sequence>
<dbReference type="CDD" id="cd00165">
    <property type="entry name" value="S4"/>
    <property type="match status" value="1"/>
</dbReference>
<dbReference type="Pfam" id="PF13275">
    <property type="entry name" value="S4_2"/>
    <property type="match status" value="1"/>
</dbReference>
<dbReference type="Proteomes" id="UP000218244">
    <property type="component" value="Chromosome"/>
</dbReference>
<evidence type="ECO:0000313" key="3">
    <source>
        <dbReference type="Proteomes" id="UP000218244"/>
    </source>
</evidence>
<evidence type="ECO:0000256" key="1">
    <source>
        <dbReference type="PROSITE-ProRule" id="PRU00182"/>
    </source>
</evidence>
<dbReference type="GO" id="GO:0003723">
    <property type="term" value="F:RNA binding"/>
    <property type="evidence" value="ECO:0007669"/>
    <property type="project" value="UniProtKB-KW"/>
</dbReference>
<dbReference type="KEGG" id="csur:N24_0252"/>
<gene>
    <name evidence="2" type="ORF">N24_0252</name>
</gene>
<keyword evidence="1" id="KW-0694">RNA-binding</keyword>
<dbReference type="Gene3D" id="3.10.290.10">
    <property type="entry name" value="RNA-binding S4 domain"/>
    <property type="match status" value="1"/>
</dbReference>
<name>A0A160PMK3_9CORY</name>
<evidence type="ECO:0000313" key="2">
    <source>
        <dbReference type="EMBL" id="BAU94514.1"/>
    </source>
</evidence>
<dbReference type="SUPFAM" id="SSF55174">
    <property type="entry name" value="Alpha-L RNA-binding motif"/>
    <property type="match status" value="1"/>
</dbReference>
<dbReference type="EMBL" id="AP017369">
    <property type="protein sequence ID" value="BAU94514.1"/>
    <property type="molecule type" value="Genomic_DNA"/>
</dbReference>
<proteinExistence type="predicted"/>